<sequence>MIVLHHFIIIINVYLFILYNNVYTNDHLVYSGACSQYDSNFCSRQVENSVCNYEKNECFCRKGFVAIRENGRVTCKTLLTDLKCRVDRDCVHVNRSSCHPGAGYCSCPGNTIYVPEKHACRSRFTYPSDPFCDVCLQLKGTCFKYELFERVTTEERVNPNGVGCVCPDHKVSISTRTSDPLKYMCDGNLVDIGSECDDESLFCRSINSICKPLQEELLLSNNQLHSIKSNLWSENFPSGDHLRRSQIIRTCQCKPGYLPVYQINLKYNECFKILPMKAKHCQKCVDTGGQCYDLNDDGIGDGCDCPPSLSSIVYGKENSEIYCGTVHGTCNYDYFNFHVLVSVNCTNGYLSVCYYPHTYGPYSSLFDDLINYRSVARLASDNYMIDTLPLQISGLSSETNRTYHYSNFQNLCTLKSENDTTDTANTFVTESISHDNFHLHGSQTKRFCLNVDVWRKNGLCGIRLYKLSHDTVQYEGILEVLVNTSIRTPSRDKIIPIKCISRIPNRPMNKISVGNPQTFGTMNLVNTPAHPQISLRILNERNKEILSAFVGSHIRLDALLRSYKHIAAEYCYGNNRSLHSDYFSSDIGTLLIDHRCLHKKPLLTAKFSSIGLLNGHLQTELFQAFRLGNMTLVFFTCVFRICQLPTDCEQTKCKTNDGIQKIHLTEINEKDNIIPFQSQIINNNSKNNYLHHIYKGDGYFFHVQAYAHIEVNEKQPKLIYSTNNNGFNPNYLISNHQLDMKTTSSLQSTRDRSLCNYTLCLTTIHLSWILLGLFILLIIFCITLLLIYRKYRLFLQRRTLNLLGKHQQQNQSIKKSLSILAKNDYSEHSSPTRIYNKEYYQPNYLLNPDLPFNSTLLTTDNLDMKSSFQLNSLTPSSIISSSSIQSILSLPPLLATCTIGSLNHLNGKLNICEPTYSTNNNNNNNMTLILKNSDTSKHETIHCDNSDLFCHTKSSTNLDSSKTLHSTTIIPTSITPNCYCQSMNYSHYPFSSLIQPNYVNNNEYIKTISSNDCFMNSSYILNEDLLQTPNCVKLHNNKQCLNNTDMIDLYPNTHDISNKELYCIQNIQSKLIHDENEEEKKNLCTTSLLSNVTYSIPSISTGKYFYSFHKPKKINNSVECNNKLLDITTLKDHSKLYSGSLKTKNSSITHLTSDKYHHEHQHHHHHNHHHKLQCSGSMIISNNNNTNVQTANVCD</sequence>
<gene>
    <name evidence="1" type="ORF">SMRZ_LOCUS16045</name>
</gene>
<name>A0A183MJ20_9TREM</name>
<keyword evidence="2" id="KW-1185">Reference proteome</keyword>
<accession>A0A183MJ20</accession>
<reference evidence="1 2" key="1">
    <citation type="submission" date="2018-11" db="EMBL/GenBank/DDBJ databases">
        <authorList>
            <consortium name="Pathogen Informatics"/>
        </authorList>
    </citation>
    <scope>NUCLEOTIDE SEQUENCE [LARGE SCALE GENOMIC DNA]</scope>
    <source>
        <strain evidence="1 2">Zambia</strain>
    </source>
</reference>
<dbReference type="AlphaFoldDB" id="A0A183MJ20"/>
<dbReference type="EMBL" id="UZAI01017051">
    <property type="protein sequence ID" value="VDP19822.1"/>
    <property type="molecule type" value="Genomic_DNA"/>
</dbReference>
<evidence type="ECO:0000313" key="2">
    <source>
        <dbReference type="Proteomes" id="UP000277204"/>
    </source>
</evidence>
<protein>
    <submittedName>
        <fullName evidence="1">Uncharacterized protein</fullName>
    </submittedName>
</protein>
<proteinExistence type="predicted"/>
<organism evidence="1 2">
    <name type="scientific">Schistosoma margrebowiei</name>
    <dbReference type="NCBI Taxonomy" id="48269"/>
    <lineage>
        <taxon>Eukaryota</taxon>
        <taxon>Metazoa</taxon>
        <taxon>Spiralia</taxon>
        <taxon>Lophotrochozoa</taxon>
        <taxon>Platyhelminthes</taxon>
        <taxon>Trematoda</taxon>
        <taxon>Digenea</taxon>
        <taxon>Strigeidida</taxon>
        <taxon>Schistosomatoidea</taxon>
        <taxon>Schistosomatidae</taxon>
        <taxon>Schistosoma</taxon>
    </lineage>
</organism>
<dbReference type="Proteomes" id="UP000277204">
    <property type="component" value="Unassembled WGS sequence"/>
</dbReference>
<evidence type="ECO:0000313" key="1">
    <source>
        <dbReference type="EMBL" id="VDP19822.1"/>
    </source>
</evidence>